<dbReference type="InterPro" id="IPR023210">
    <property type="entry name" value="NADP_OxRdtase_dom"/>
</dbReference>
<name>A0ABP5VVF7_9ACTN</name>
<dbReference type="CDD" id="cd19098">
    <property type="entry name" value="AKR_unchar"/>
    <property type="match status" value="1"/>
</dbReference>
<dbReference type="PANTHER" id="PTHR43312:SF1">
    <property type="entry name" value="NADP-DEPENDENT OXIDOREDUCTASE DOMAIN-CONTAINING PROTEIN"/>
    <property type="match status" value="1"/>
</dbReference>
<dbReference type="PANTHER" id="PTHR43312">
    <property type="entry name" value="D-THREO-ALDOSE 1-DEHYDROGENASE"/>
    <property type="match status" value="1"/>
</dbReference>
<proteinExistence type="predicted"/>
<keyword evidence="4" id="KW-1185">Reference proteome</keyword>
<dbReference type="SUPFAM" id="SSF51430">
    <property type="entry name" value="NAD(P)-linked oxidoreductase"/>
    <property type="match status" value="1"/>
</dbReference>
<feature type="region of interest" description="Disordered" evidence="1">
    <location>
        <begin position="27"/>
        <end position="48"/>
    </location>
</feature>
<dbReference type="Proteomes" id="UP001501231">
    <property type="component" value="Unassembled WGS sequence"/>
</dbReference>
<comment type="caution">
    <text evidence="3">The sequence shown here is derived from an EMBL/GenBank/DDBJ whole genome shotgun (WGS) entry which is preliminary data.</text>
</comment>
<sequence>MSISHRPPPSAVVLEVDHDPCVRTEQRWSRDPVVTTETASPFSHPRLASPHVLPEPHYGILWKHACESGDMSAVRRLGMGLAAVGRPAYINMGRSEGLPPERGVEDLRRATWDVLDAAYTAGVRWVDAARSYGKSEEFLGGWLAERGHRDVTVSSKWGYAYVGGWRMDADVHEVKEHSLKRFQEQYAESRRLLGDDLAIYQVHSLTEDSPLFSDKALRAALAEAFDDGVRLGFSTSGPRQAETVRKALDMEVGGRRLFSTVQSTWNVLEPSAGPALQEAHEGGVHVLVKEALANGRLAVQPPDPVQRVARQHGVGPDAVALAAVLDQPWADTVLIGAVSTAQLRSNLAALDLVLDESVHEALAPLSVPSARYWAERAALPWT</sequence>
<dbReference type="EMBL" id="BAAARW010000008">
    <property type="protein sequence ID" value="GAA2412899.1"/>
    <property type="molecule type" value="Genomic_DNA"/>
</dbReference>
<protein>
    <submittedName>
        <fullName evidence="3">Aldo/keto reductase</fullName>
    </submittedName>
</protein>
<dbReference type="InterPro" id="IPR053135">
    <property type="entry name" value="AKR2_Oxidoreductase"/>
</dbReference>
<dbReference type="Pfam" id="PF00248">
    <property type="entry name" value="Aldo_ket_red"/>
    <property type="match status" value="1"/>
</dbReference>
<evidence type="ECO:0000313" key="4">
    <source>
        <dbReference type="Proteomes" id="UP001501231"/>
    </source>
</evidence>
<reference evidence="4" key="1">
    <citation type="journal article" date="2019" name="Int. J. Syst. Evol. Microbiol.">
        <title>The Global Catalogue of Microorganisms (GCM) 10K type strain sequencing project: providing services to taxonomists for standard genome sequencing and annotation.</title>
        <authorList>
            <consortium name="The Broad Institute Genomics Platform"/>
            <consortium name="The Broad Institute Genome Sequencing Center for Infectious Disease"/>
            <person name="Wu L."/>
            <person name="Ma J."/>
        </authorList>
    </citation>
    <scope>NUCLEOTIDE SEQUENCE [LARGE SCALE GENOMIC DNA]</scope>
    <source>
        <strain evidence="4">JCM 3325</strain>
    </source>
</reference>
<evidence type="ECO:0000313" key="3">
    <source>
        <dbReference type="EMBL" id="GAA2412899.1"/>
    </source>
</evidence>
<evidence type="ECO:0000256" key="1">
    <source>
        <dbReference type="SAM" id="MobiDB-lite"/>
    </source>
</evidence>
<dbReference type="InterPro" id="IPR036812">
    <property type="entry name" value="NAD(P)_OxRdtase_dom_sf"/>
</dbReference>
<accession>A0ABP5VVF7</accession>
<organism evidence="3 4">
    <name type="scientific">Actinomadura vinacea</name>
    <dbReference type="NCBI Taxonomy" id="115336"/>
    <lineage>
        <taxon>Bacteria</taxon>
        <taxon>Bacillati</taxon>
        <taxon>Actinomycetota</taxon>
        <taxon>Actinomycetes</taxon>
        <taxon>Streptosporangiales</taxon>
        <taxon>Thermomonosporaceae</taxon>
        <taxon>Actinomadura</taxon>
    </lineage>
</organism>
<feature type="domain" description="NADP-dependent oxidoreductase" evidence="2">
    <location>
        <begin position="113"/>
        <end position="362"/>
    </location>
</feature>
<gene>
    <name evidence="3" type="ORF">GCM10010191_23120</name>
</gene>
<dbReference type="Gene3D" id="3.20.20.100">
    <property type="entry name" value="NADP-dependent oxidoreductase domain"/>
    <property type="match status" value="1"/>
</dbReference>
<evidence type="ECO:0000259" key="2">
    <source>
        <dbReference type="Pfam" id="PF00248"/>
    </source>
</evidence>